<proteinExistence type="predicted"/>
<dbReference type="InParanoid" id="A0A165VM08"/>
<accession>A0A165VM08</accession>
<sequence length="99" mass="11266">MRKAQSLPYNEGKPRFVHVTSARFICDRRGSFSVLFAPFGFFVPCRRIPFDGHATFGVDRLSRLVWFTTMVVFFCKYRCVRGVFGNSVISFLGGSSVLL</sequence>
<dbReference type="AlphaFoldDB" id="A0A165VM08"/>
<dbReference type="EMBL" id="KV425553">
    <property type="protein sequence ID" value="KZT29872.1"/>
    <property type="molecule type" value="Genomic_DNA"/>
</dbReference>
<dbReference type="Proteomes" id="UP000076761">
    <property type="component" value="Unassembled WGS sequence"/>
</dbReference>
<organism evidence="1 2">
    <name type="scientific">Neolentinus lepideus HHB14362 ss-1</name>
    <dbReference type="NCBI Taxonomy" id="1314782"/>
    <lineage>
        <taxon>Eukaryota</taxon>
        <taxon>Fungi</taxon>
        <taxon>Dikarya</taxon>
        <taxon>Basidiomycota</taxon>
        <taxon>Agaricomycotina</taxon>
        <taxon>Agaricomycetes</taxon>
        <taxon>Gloeophyllales</taxon>
        <taxon>Gloeophyllaceae</taxon>
        <taxon>Neolentinus</taxon>
    </lineage>
</organism>
<keyword evidence="2" id="KW-1185">Reference proteome</keyword>
<evidence type="ECO:0000313" key="2">
    <source>
        <dbReference type="Proteomes" id="UP000076761"/>
    </source>
</evidence>
<reference evidence="1 2" key="1">
    <citation type="journal article" date="2016" name="Mol. Biol. Evol.">
        <title>Comparative Genomics of Early-Diverging Mushroom-Forming Fungi Provides Insights into the Origins of Lignocellulose Decay Capabilities.</title>
        <authorList>
            <person name="Nagy L.G."/>
            <person name="Riley R."/>
            <person name="Tritt A."/>
            <person name="Adam C."/>
            <person name="Daum C."/>
            <person name="Floudas D."/>
            <person name="Sun H."/>
            <person name="Yadav J.S."/>
            <person name="Pangilinan J."/>
            <person name="Larsson K.H."/>
            <person name="Matsuura K."/>
            <person name="Barry K."/>
            <person name="Labutti K."/>
            <person name="Kuo R."/>
            <person name="Ohm R.A."/>
            <person name="Bhattacharya S.S."/>
            <person name="Shirouzu T."/>
            <person name="Yoshinaga Y."/>
            <person name="Martin F.M."/>
            <person name="Grigoriev I.V."/>
            <person name="Hibbett D.S."/>
        </authorList>
    </citation>
    <scope>NUCLEOTIDE SEQUENCE [LARGE SCALE GENOMIC DNA]</scope>
    <source>
        <strain evidence="1 2">HHB14362 ss-1</strain>
    </source>
</reference>
<evidence type="ECO:0000313" key="1">
    <source>
        <dbReference type="EMBL" id="KZT29872.1"/>
    </source>
</evidence>
<gene>
    <name evidence="1" type="ORF">NEOLEDRAFT_482636</name>
</gene>
<name>A0A165VM08_9AGAM</name>
<protein>
    <submittedName>
        <fullName evidence="1">Uncharacterized protein</fullName>
    </submittedName>
</protein>